<evidence type="ECO:0000256" key="8">
    <source>
        <dbReference type="SAM" id="Phobius"/>
    </source>
</evidence>
<name>A0A3M7HNJ0_HORWE</name>
<evidence type="ECO:0000256" key="7">
    <source>
        <dbReference type="SAM" id="MobiDB-lite"/>
    </source>
</evidence>
<dbReference type="GO" id="GO:0016020">
    <property type="term" value="C:membrane"/>
    <property type="evidence" value="ECO:0007669"/>
    <property type="project" value="UniProtKB-SubCell"/>
</dbReference>
<feature type="compositionally biased region" description="Basic and acidic residues" evidence="7">
    <location>
        <begin position="545"/>
        <end position="556"/>
    </location>
</feature>
<dbReference type="AlphaFoldDB" id="A0A3M7HNJ0"/>
<dbReference type="Gene3D" id="2.60.40.1210">
    <property type="entry name" value="Cellobiose dehydrogenase, cytochrome domain"/>
    <property type="match status" value="1"/>
</dbReference>
<dbReference type="InterPro" id="IPR006593">
    <property type="entry name" value="Cyt_b561/ferric_Rdtase_TM"/>
</dbReference>
<dbReference type="Gene3D" id="3.30.420.10">
    <property type="entry name" value="Ribonuclease H-like superfamily/Ribonuclease H"/>
    <property type="match status" value="1"/>
</dbReference>
<feature type="compositionally biased region" description="Low complexity" evidence="7">
    <location>
        <begin position="481"/>
        <end position="503"/>
    </location>
</feature>
<keyword evidence="6 8" id="KW-0472">Membrane</keyword>
<reference evidence="11 12" key="1">
    <citation type="journal article" date="2018" name="BMC Genomics">
        <title>Genomic evidence for intraspecific hybridization in a clonal and extremely halotolerant yeast.</title>
        <authorList>
            <person name="Gostincar C."/>
            <person name="Stajich J.E."/>
            <person name="Zupancic J."/>
            <person name="Zalar P."/>
            <person name="Gunde-Cimerman N."/>
        </authorList>
    </citation>
    <scope>NUCLEOTIDE SEQUENCE [LARGE SCALE GENOMIC DNA]</scope>
    <source>
        <strain evidence="11 12">EXF-10513</strain>
    </source>
</reference>
<feature type="transmembrane region" description="Helical" evidence="8">
    <location>
        <begin position="320"/>
        <end position="343"/>
    </location>
</feature>
<dbReference type="Pfam" id="PF10348">
    <property type="entry name" value="DUF2427"/>
    <property type="match status" value="1"/>
</dbReference>
<dbReference type="PANTHER" id="PTHR47797">
    <property type="entry name" value="DEHYDROGENASE, PUTATIVE (AFU_ORTHOLOGUE AFUA_8G05805)-RELATED"/>
    <property type="match status" value="1"/>
</dbReference>
<dbReference type="InterPro" id="IPR005018">
    <property type="entry name" value="DOMON_domain"/>
</dbReference>
<keyword evidence="4" id="KW-0249">Electron transport</keyword>
<evidence type="ECO:0000256" key="5">
    <source>
        <dbReference type="ARBA" id="ARBA00022989"/>
    </source>
</evidence>
<dbReference type="SMART" id="SM00664">
    <property type="entry name" value="DoH"/>
    <property type="match status" value="1"/>
</dbReference>
<dbReference type="Pfam" id="PF16010">
    <property type="entry name" value="CDH-cyt"/>
    <property type="match status" value="1"/>
</dbReference>
<protein>
    <recommendedName>
        <fullName evidence="10">RNase H type-1 domain-containing protein</fullName>
    </recommendedName>
</protein>
<feature type="region of interest" description="Disordered" evidence="7">
    <location>
        <begin position="760"/>
        <end position="782"/>
    </location>
</feature>
<feature type="compositionally biased region" description="Polar residues" evidence="7">
    <location>
        <begin position="1021"/>
        <end position="1045"/>
    </location>
</feature>
<dbReference type="VEuPathDB" id="FungiDB:BTJ68_13341"/>
<accession>A0A3M7HNJ0</accession>
<evidence type="ECO:0000256" key="4">
    <source>
        <dbReference type="ARBA" id="ARBA00022982"/>
    </source>
</evidence>
<dbReference type="CDD" id="cd09630">
    <property type="entry name" value="CDH_like_cytochrome"/>
    <property type="match status" value="1"/>
</dbReference>
<feature type="region of interest" description="Disordered" evidence="7">
    <location>
        <begin position="465"/>
        <end position="506"/>
    </location>
</feature>
<evidence type="ECO:0000256" key="3">
    <source>
        <dbReference type="ARBA" id="ARBA00022692"/>
    </source>
</evidence>
<keyword evidence="3 8" id="KW-0812">Transmembrane</keyword>
<dbReference type="Proteomes" id="UP000269539">
    <property type="component" value="Unassembled WGS sequence"/>
</dbReference>
<evidence type="ECO:0000259" key="10">
    <source>
        <dbReference type="PROSITE" id="PS50879"/>
    </source>
</evidence>
<comment type="caution">
    <text evidence="11">The sequence shown here is derived from an EMBL/GenBank/DDBJ whole genome shotgun (WGS) entry which is preliminary data.</text>
</comment>
<feature type="region of interest" description="Disordered" evidence="7">
    <location>
        <begin position="1008"/>
        <end position="1093"/>
    </location>
</feature>
<evidence type="ECO:0000256" key="2">
    <source>
        <dbReference type="ARBA" id="ARBA00022448"/>
    </source>
</evidence>
<dbReference type="GO" id="GO:0003676">
    <property type="term" value="F:nucleic acid binding"/>
    <property type="evidence" value="ECO:0007669"/>
    <property type="project" value="InterPro"/>
</dbReference>
<dbReference type="PANTHER" id="PTHR47797:SF1">
    <property type="entry name" value="CYTOCHROME B561 DOMAIN-CONTAINING PROTEIN-RELATED"/>
    <property type="match status" value="1"/>
</dbReference>
<organism evidence="11 12">
    <name type="scientific">Hortaea werneckii</name>
    <name type="common">Black yeast</name>
    <name type="synonym">Cladosporium werneckii</name>
    <dbReference type="NCBI Taxonomy" id="91943"/>
    <lineage>
        <taxon>Eukaryota</taxon>
        <taxon>Fungi</taxon>
        <taxon>Dikarya</taxon>
        <taxon>Ascomycota</taxon>
        <taxon>Pezizomycotina</taxon>
        <taxon>Dothideomycetes</taxon>
        <taxon>Dothideomycetidae</taxon>
        <taxon>Mycosphaerellales</taxon>
        <taxon>Teratosphaeriaceae</taxon>
        <taxon>Hortaea</taxon>
    </lineage>
</organism>
<dbReference type="Pfam" id="PF00075">
    <property type="entry name" value="RNase_H"/>
    <property type="match status" value="1"/>
</dbReference>
<feature type="compositionally biased region" description="Polar residues" evidence="7">
    <location>
        <begin position="611"/>
        <end position="629"/>
    </location>
</feature>
<dbReference type="InterPro" id="IPR015920">
    <property type="entry name" value="Cellobiose_DH-like_cyt"/>
</dbReference>
<proteinExistence type="predicted"/>
<evidence type="ECO:0000256" key="1">
    <source>
        <dbReference type="ARBA" id="ARBA00004370"/>
    </source>
</evidence>
<dbReference type="InterPro" id="IPR012337">
    <property type="entry name" value="RNaseH-like_sf"/>
</dbReference>
<feature type="transmembrane region" description="Helical" evidence="8">
    <location>
        <begin position="385"/>
        <end position="405"/>
    </location>
</feature>
<feature type="compositionally biased region" description="Polar residues" evidence="7">
    <location>
        <begin position="1064"/>
        <end position="1075"/>
    </location>
</feature>
<gene>
    <name evidence="11" type="ORF">D0864_00032</name>
</gene>
<feature type="signal peptide" evidence="9">
    <location>
        <begin position="1"/>
        <end position="23"/>
    </location>
</feature>
<dbReference type="CDD" id="cd08760">
    <property type="entry name" value="Cyt_b561_FRRS1_like"/>
    <property type="match status" value="1"/>
</dbReference>
<dbReference type="GO" id="GO:0004523">
    <property type="term" value="F:RNA-DNA hybrid ribonuclease activity"/>
    <property type="evidence" value="ECO:0007669"/>
    <property type="project" value="InterPro"/>
</dbReference>
<dbReference type="InterPro" id="IPR036397">
    <property type="entry name" value="RNaseH_sf"/>
</dbReference>
<feature type="transmembrane region" description="Helical" evidence="8">
    <location>
        <begin position="355"/>
        <end position="373"/>
    </location>
</feature>
<comment type="subcellular location">
    <subcellularLocation>
        <location evidence="1">Membrane</location>
    </subcellularLocation>
</comment>
<dbReference type="PROSITE" id="PS50879">
    <property type="entry name" value="RNASE_H_1"/>
    <property type="match status" value="1"/>
</dbReference>
<dbReference type="InterPro" id="IPR002156">
    <property type="entry name" value="RNaseH_domain"/>
</dbReference>
<evidence type="ECO:0000256" key="9">
    <source>
        <dbReference type="SAM" id="SignalP"/>
    </source>
</evidence>
<sequence length="1148" mass="123721">MFTQSTVSMLLAIILGYSNPAFALNPVDPNAPAAYFATTTPTNATYVVAMNFVQNGDIYIHMHSSTSCSWFGVGIGDRMNGAAMMVAYKAVNGTGVVTSVRRASEGQSEPVWMGDDDPEGPRYEPIFTDQYAPAANTAKKGGIQISHGLCRNCSSFGSMKLDYTSKQQPFIFAIGSDSKLQSDELDAPLRRHEFYGHFTMDMTVSTSNSSTTYGRVPAPNLPEANGAVADSLFATKGASEVFDGHEDSEWALPAHAALMCLAFVLVFPLGALLLGILQSVLWHGVAQIVGVLFVLVGSGLGVHLSHHYNRSRDFNSGHQVLGLIIFATVFIQLGLGIVHHIIYRRTKQPTIISKIHLFLGPLLILLALINGGLGFDLAENHNDNIPYGIVVAVVAIIFIAIRLWLLFKRRPSSYRPDRESLEAYKTFGPGYQNIQTPVSAGSAAHHFGFEMGTHTTAALKASDNVSKMAGDRVSQQSPPKNQTSSPSTAATNTSNAANAQESTVPPAVNNFRDLSFSLWKSEGDSGKGPVLGGIHSNAPPSQHQDQTHPEAARTTDNDDSNGTAGKLPQSFDSTAQHLSAVKAGTSSSTTAARHGEGFVGKEISDSVLPDLTNTDQESLSQARFNSRGPSSRPPYANTDVLAPENEDRDSDEVLIEQAIAESSATITRAYFSVERKRYLLLKVAVMLQRKGEGYPEIAELVDSVNSFIKKTSLGGLGSKFPFIVKKLDHVKVRLDQLIRPSVAPVTADESRKRKALSAFGAGGHEEQSVKKHKPAKTQDSRRKQWSADPVVIVDHNFGFATDLERRLEKVYEDALVVSTDGSFCPTTRHAGAGAAWQTAVTDAGGLSSGKMEWNGFAWPLGVNYEIWLSNYAERIAIKLALEMIMDLDLLDGRKKVVIQSDSKTALQLIETQLSGNNAGSRTTRMTVSRISELRSWDVDIAFVWVKGHHCCAGNRIADVLAGHGRCVSEQGFPPVDFSNRLYSHPSRYSQAAMRVFADYSYIRSSRKAEHNASAPAGPPTDESQLSTRKIVPQATSAARSATHVLQESRKSVTTKDGSLPHEGTYTSGTPTSSAPVANLPGDGSHDNGNTKAATTGSQLLDATHQSVRLNKTGATASFASFNLADEEQSCETNGNPVAEAREAGEVCF</sequence>
<dbReference type="InterPro" id="IPR018825">
    <property type="entry name" value="DUF2427"/>
</dbReference>
<dbReference type="SUPFAM" id="SSF53098">
    <property type="entry name" value="Ribonuclease H-like"/>
    <property type="match status" value="1"/>
</dbReference>
<evidence type="ECO:0000313" key="12">
    <source>
        <dbReference type="Proteomes" id="UP000269539"/>
    </source>
</evidence>
<dbReference type="SMART" id="SM00665">
    <property type="entry name" value="B561"/>
    <property type="match status" value="1"/>
</dbReference>
<feature type="transmembrane region" description="Helical" evidence="8">
    <location>
        <begin position="280"/>
        <end position="300"/>
    </location>
</feature>
<dbReference type="EMBL" id="QWIO01000001">
    <property type="protein sequence ID" value="RMZ14941.1"/>
    <property type="molecule type" value="Genomic_DNA"/>
</dbReference>
<feature type="chain" id="PRO_5018009671" description="RNase H type-1 domain-containing protein" evidence="9">
    <location>
        <begin position="24"/>
        <end position="1148"/>
    </location>
</feature>
<keyword evidence="2" id="KW-0813">Transport</keyword>
<feature type="transmembrane region" description="Helical" evidence="8">
    <location>
        <begin position="250"/>
        <end position="273"/>
    </location>
</feature>
<keyword evidence="5 8" id="KW-1133">Transmembrane helix</keyword>
<evidence type="ECO:0000256" key="6">
    <source>
        <dbReference type="ARBA" id="ARBA00023136"/>
    </source>
</evidence>
<evidence type="ECO:0000313" key="11">
    <source>
        <dbReference type="EMBL" id="RMZ14941.1"/>
    </source>
</evidence>
<dbReference type="SUPFAM" id="SSF49344">
    <property type="entry name" value="CBD9-like"/>
    <property type="match status" value="1"/>
</dbReference>
<feature type="region of interest" description="Disordered" evidence="7">
    <location>
        <begin position="523"/>
        <end position="649"/>
    </location>
</feature>
<feature type="domain" description="RNase H type-1" evidence="10">
    <location>
        <begin position="811"/>
        <end position="966"/>
    </location>
</feature>
<keyword evidence="9" id="KW-0732">Signal</keyword>
<dbReference type="Gene3D" id="1.20.120.1770">
    <property type="match status" value="1"/>
</dbReference>